<dbReference type="Proteomes" id="UP000664466">
    <property type="component" value="Unassembled WGS sequence"/>
</dbReference>
<keyword evidence="3" id="KW-1185">Reference proteome</keyword>
<dbReference type="EMBL" id="CP072748">
    <property type="protein sequence ID" value="QTX12493.1"/>
    <property type="molecule type" value="Genomic_DNA"/>
</dbReference>
<proteinExistence type="predicted"/>
<reference evidence="1 3" key="1">
    <citation type="submission" date="2021-03" db="EMBL/GenBank/DDBJ databases">
        <title>Draft genome and methylome analysis of Thiotrix fructosivoruns ATCC 49748.</title>
        <authorList>
            <person name="Fomenkov A."/>
            <person name="Grabovich M.Y."/>
            <person name="Roberts R.J."/>
        </authorList>
    </citation>
    <scope>NUCLEOTIDE SEQUENCE [LARGE SCALE GENOMIC DNA]</scope>
    <source>
        <strain evidence="1 3">ATCC 49748</strain>
    </source>
</reference>
<evidence type="ECO:0008006" key="4">
    <source>
        <dbReference type="Google" id="ProtNLM"/>
    </source>
</evidence>
<dbReference type="PROSITE" id="PS51257">
    <property type="entry name" value="PROKAR_LIPOPROTEIN"/>
    <property type="match status" value="1"/>
</dbReference>
<accession>A0A8B0SJU5</accession>
<protein>
    <recommendedName>
        <fullName evidence="4">Lipoprotein</fullName>
    </recommendedName>
</protein>
<evidence type="ECO:0000313" key="2">
    <source>
        <dbReference type="EMBL" id="QTX12493.1"/>
    </source>
</evidence>
<gene>
    <name evidence="2" type="ORF">J1836_009280</name>
    <name evidence="1" type="ORF">J1836_03545</name>
</gene>
<evidence type="ECO:0000313" key="3">
    <source>
        <dbReference type="Proteomes" id="UP000664466"/>
    </source>
</evidence>
<sequence>MFTLKPILKAGVPAFLAILSLASCNTGDTSAVVPEPIVVTPSPVIPQPTKEEQRAKLEAELTTVDAEIKAMIGQGQCASSLDCRLLDVVTLPACGGISPFYAAYSILETNQNTLFVTYEQRRELIRKISSLNTSQNTPVVVTPPDSLCTAVLSSDPVAQCINNQCRGIYSPTVSMGNNAGVTWGEVNTMIGDPVCSSSEQCGVWQVGYSLTGESPTLCGEDTTFAYSTFATDPKEIAEKVGQYAQSVAANYNAQGLDAVCQSNVSFTNGVCRSEKCEAN</sequence>
<name>A0A8B0SJU5_9GAMM</name>
<dbReference type="EMBL" id="JAFMPM010000006">
    <property type="protein sequence ID" value="MBO0612003.1"/>
    <property type="molecule type" value="Genomic_DNA"/>
</dbReference>
<reference evidence="2" key="2">
    <citation type="submission" date="2021-04" db="EMBL/GenBank/DDBJ databases">
        <title>Complete Genome and methylome analysis of Thiothrix fructosivorans ATCC 49748.</title>
        <authorList>
            <person name="Fomenkov A."/>
            <person name="Sun L."/>
            <person name="Vincze T."/>
            <person name="Grabovich M.Y."/>
            <person name="Roberts R.J."/>
        </authorList>
    </citation>
    <scope>NUCLEOTIDE SEQUENCE</scope>
    <source>
        <strain evidence="2">ATCC 49748</strain>
    </source>
</reference>
<evidence type="ECO:0000313" key="1">
    <source>
        <dbReference type="EMBL" id="MBO0612003.1"/>
    </source>
</evidence>
<organism evidence="2">
    <name type="scientific">Thiothrix fructosivorans</name>
    <dbReference type="NCBI Taxonomy" id="111770"/>
    <lineage>
        <taxon>Bacteria</taxon>
        <taxon>Pseudomonadati</taxon>
        <taxon>Pseudomonadota</taxon>
        <taxon>Gammaproteobacteria</taxon>
        <taxon>Thiotrichales</taxon>
        <taxon>Thiotrichaceae</taxon>
        <taxon>Thiothrix</taxon>
    </lineage>
</organism>
<dbReference type="AlphaFoldDB" id="A0A8B0SJU5"/>
<dbReference type="RefSeq" id="WP_207249719.1">
    <property type="nucleotide sequence ID" value="NZ_JAFMPM010000006.1"/>
</dbReference>